<proteinExistence type="predicted"/>
<gene>
    <name evidence="1" type="ORF">NB700_001381</name>
</gene>
<sequence>MNVGVSVMTHSGQSVWQSGIGQNALHLAVLLRSLPFVERVVFINVGDQPALPADALGVGADIPMLTQREATDLIDVAIELAGGLDIEWIDRLHALGKKVVFCCVGQPYVALAEPTVFGMEGFFSRADRCDEVWLLPKDRALAPMMEALHRCRCVEVPFLWAPDFVEARICDRGTAAPRFGYAGNGVRRLAIMEPNISVLKCCSIPMLICDQAYRCAGDAALDTLHVLNSEHMAQRPTFDYLHRSLDMTKRGKTRLTHRHDVVGFMADNADAVVSHQWCNDQNYLYLDLLHGGYPLVHNSPWLRGLGYYYPEFDIEAGAHALLTAMRKHDGGLAAYRYAAAAFLSALHPLAAENRSAYARRLLALDAAPAARWAA</sequence>
<protein>
    <recommendedName>
        <fullName evidence="3">DUF2827 domain-containing protein</fullName>
    </recommendedName>
</protein>
<dbReference type="EMBL" id="JANFWR010000007">
    <property type="protein sequence ID" value="MCW0398825.1"/>
    <property type="molecule type" value="Genomic_DNA"/>
</dbReference>
<dbReference type="InterPro" id="IPR021234">
    <property type="entry name" value="DUF2827"/>
</dbReference>
<dbReference type="Pfam" id="PF10933">
    <property type="entry name" value="DUF2827"/>
    <property type="match status" value="1"/>
</dbReference>
<evidence type="ECO:0008006" key="3">
    <source>
        <dbReference type="Google" id="ProtNLM"/>
    </source>
</evidence>
<accession>A0ABT3DTK5</accession>
<evidence type="ECO:0000313" key="2">
    <source>
        <dbReference type="Proteomes" id="UP001320843"/>
    </source>
</evidence>
<name>A0ABT3DTK5_9XANT</name>
<dbReference type="Proteomes" id="UP001320843">
    <property type="component" value="Unassembled WGS sequence"/>
</dbReference>
<organism evidence="1 2">
    <name type="scientific">Xanthomonas sacchari</name>
    <dbReference type="NCBI Taxonomy" id="56458"/>
    <lineage>
        <taxon>Bacteria</taxon>
        <taxon>Pseudomonadati</taxon>
        <taxon>Pseudomonadota</taxon>
        <taxon>Gammaproteobacteria</taxon>
        <taxon>Lysobacterales</taxon>
        <taxon>Lysobacteraceae</taxon>
        <taxon>Xanthomonas</taxon>
    </lineage>
</organism>
<keyword evidence="2" id="KW-1185">Reference proteome</keyword>
<dbReference type="RefSeq" id="WP_043090393.1">
    <property type="nucleotide sequence ID" value="NZ_CP099530.1"/>
</dbReference>
<evidence type="ECO:0000313" key="1">
    <source>
        <dbReference type="EMBL" id="MCW0398825.1"/>
    </source>
</evidence>
<comment type="caution">
    <text evidence="1">The sequence shown here is derived from an EMBL/GenBank/DDBJ whole genome shotgun (WGS) entry which is preliminary data.</text>
</comment>
<reference evidence="1 2" key="1">
    <citation type="submission" date="2022-06" db="EMBL/GenBank/DDBJ databases">
        <title>Dynamics of rice microbiomes reveals core vertical transmitted seed endophytes.</title>
        <authorList>
            <person name="Liao K."/>
            <person name="Zhang X."/>
        </authorList>
    </citation>
    <scope>NUCLEOTIDE SEQUENCE [LARGE SCALE GENOMIC DNA]</scope>
    <source>
        <strain evidence="1 2">YT10-10-1</strain>
    </source>
</reference>